<keyword evidence="2" id="KW-1185">Reference proteome</keyword>
<accession>K5VS76</accession>
<sequence>MQRGAQYHSRGQDSPEYGQAWHRYHFYSRVRKYDGLVAIVRFSTFIPELSTTIFHRYLVGNQHFVGNCRAVTTNWNATPLEGPFIVSRASDAE</sequence>
<dbReference type="InParanoid" id="K5VS76"/>
<dbReference type="KEGG" id="pco:PHACADRAFT_167240"/>
<dbReference type="OrthoDB" id="5595695at2759"/>
<dbReference type="STRING" id="650164.K5VS76"/>
<evidence type="ECO:0000313" key="1">
    <source>
        <dbReference type="EMBL" id="EKM49414.1"/>
    </source>
</evidence>
<organism evidence="1 2">
    <name type="scientific">Phanerochaete carnosa (strain HHB-10118-sp)</name>
    <name type="common">White-rot fungus</name>
    <name type="synonym">Peniophora carnosa</name>
    <dbReference type="NCBI Taxonomy" id="650164"/>
    <lineage>
        <taxon>Eukaryota</taxon>
        <taxon>Fungi</taxon>
        <taxon>Dikarya</taxon>
        <taxon>Basidiomycota</taxon>
        <taxon>Agaricomycotina</taxon>
        <taxon>Agaricomycetes</taxon>
        <taxon>Polyporales</taxon>
        <taxon>Phanerochaetaceae</taxon>
        <taxon>Phanerochaete</taxon>
    </lineage>
</organism>
<dbReference type="GeneID" id="18909375"/>
<dbReference type="AlphaFoldDB" id="K5VS76"/>
<protein>
    <submittedName>
        <fullName evidence="1">Uncharacterized protein</fullName>
    </submittedName>
</protein>
<dbReference type="EMBL" id="JH930481">
    <property type="protein sequence ID" value="EKM49414.1"/>
    <property type="molecule type" value="Genomic_DNA"/>
</dbReference>
<proteinExistence type="predicted"/>
<evidence type="ECO:0000313" key="2">
    <source>
        <dbReference type="Proteomes" id="UP000008370"/>
    </source>
</evidence>
<gene>
    <name evidence="1" type="ORF">PHACADRAFT_167240</name>
</gene>
<dbReference type="RefSeq" id="XP_007402029.1">
    <property type="nucleotide sequence ID" value="XM_007401967.1"/>
</dbReference>
<reference evidence="1 2" key="1">
    <citation type="journal article" date="2012" name="BMC Genomics">
        <title>Comparative genomics of the white-rot fungi, Phanerochaete carnosa and P. chrysosporium, to elucidate the genetic basis of the distinct wood types they colonize.</title>
        <authorList>
            <person name="Suzuki H."/>
            <person name="MacDonald J."/>
            <person name="Syed K."/>
            <person name="Salamov A."/>
            <person name="Hori C."/>
            <person name="Aerts A."/>
            <person name="Henrissat B."/>
            <person name="Wiebenga A."/>
            <person name="vanKuyk P.A."/>
            <person name="Barry K."/>
            <person name="Lindquist E."/>
            <person name="LaButti K."/>
            <person name="Lapidus A."/>
            <person name="Lucas S."/>
            <person name="Coutinho P."/>
            <person name="Gong Y."/>
            <person name="Samejima M."/>
            <person name="Mahadevan R."/>
            <person name="Abou-Zaid M."/>
            <person name="de Vries R.P."/>
            <person name="Igarashi K."/>
            <person name="Yadav J.S."/>
            <person name="Grigoriev I.V."/>
            <person name="Master E.R."/>
        </authorList>
    </citation>
    <scope>NUCLEOTIDE SEQUENCE [LARGE SCALE GENOMIC DNA]</scope>
    <source>
        <strain evidence="1 2">HHB-10118-sp</strain>
    </source>
</reference>
<name>K5VS76_PHACS</name>
<dbReference type="HOGENOM" id="CLU_2400389_0_0_1"/>
<dbReference type="Proteomes" id="UP000008370">
    <property type="component" value="Unassembled WGS sequence"/>
</dbReference>